<comment type="caution">
    <text evidence="1">The sequence shown here is derived from an EMBL/GenBank/DDBJ whole genome shotgun (WGS) entry which is preliminary data.</text>
</comment>
<proteinExistence type="predicted"/>
<dbReference type="AlphaFoldDB" id="A0A4Y2HGX0"/>
<name>A0A4Y2HGX0_ARAVE</name>
<keyword evidence="2" id="KW-1185">Reference proteome</keyword>
<dbReference type="Proteomes" id="UP000499080">
    <property type="component" value="Unassembled WGS sequence"/>
</dbReference>
<evidence type="ECO:0000313" key="2">
    <source>
        <dbReference type="Proteomes" id="UP000499080"/>
    </source>
</evidence>
<sequence>EQQSSSTPYNYSSAVVVEKTGRTGFLYRGRRTTSPSKSHPIGLNFLCRRYSVTIVCGCCQRPYHAESTGCRLITAVKQHRARSVLERVATWEHRVLLASFSSHVHSAGTGAVMASGTGTWGGVLSPSYAFLSRLNTLRDFRHLLTSRVLQTFLESGIASSSNRFGCRNDIRHGGMGRLSVRVIYAKL</sequence>
<accession>A0A4Y2HGX0</accession>
<evidence type="ECO:0000313" key="1">
    <source>
        <dbReference type="EMBL" id="GBM64591.1"/>
    </source>
</evidence>
<reference evidence="1 2" key="1">
    <citation type="journal article" date="2019" name="Sci. Rep.">
        <title>Orb-weaving spider Araneus ventricosus genome elucidates the spidroin gene catalogue.</title>
        <authorList>
            <person name="Kono N."/>
            <person name="Nakamura H."/>
            <person name="Ohtoshi R."/>
            <person name="Moran D.A.P."/>
            <person name="Shinohara A."/>
            <person name="Yoshida Y."/>
            <person name="Fujiwara M."/>
            <person name="Mori M."/>
            <person name="Tomita M."/>
            <person name="Arakawa K."/>
        </authorList>
    </citation>
    <scope>NUCLEOTIDE SEQUENCE [LARGE SCALE GENOMIC DNA]</scope>
</reference>
<protein>
    <submittedName>
        <fullName evidence="1">Uncharacterized protein</fullName>
    </submittedName>
</protein>
<dbReference type="EMBL" id="BGPR01181702">
    <property type="protein sequence ID" value="GBM64591.1"/>
    <property type="molecule type" value="Genomic_DNA"/>
</dbReference>
<feature type="non-terminal residue" evidence="1">
    <location>
        <position position="1"/>
    </location>
</feature>
<organism evidence="1 2">
    <name type="scientific">Araneus ventricosus</name>
    <name type="common">Orbweaver spider</name>
    <name type="synonym">Epeira ventricosa</name>
    <dbReference type="NCBI Taxonomy" id="182803"/>
    <lineage>
        <taxon>Eukaryota</taxon>
        <taxon>Metazoa</taxon>
        <taxon>Ecdysozoa</taxon>
        <taxon>Arthropoda</taxon>
        <taxon>Chelicerata</taxon>
        <taxon>Arachnida</taxon>
        <taxon>Araneae</taxon>
        <taxon>Araneomorphae</taxon>
        <taxon>Entelegynae</taxon>
        <taxon>Araneoidea</taxon>
        <taxon>Araneidae</taxon>
        <taxon>Araneus</taxon>
    </lineage>
</organism>
<gene>
    <name evidence="1" type="ORF">AVEN_259063_1</name>
</gene>